<evidence type="ECO:0000256" key="1">
    <source>
        <dbReference type="SAM" id="Coils"/>
    </source>
</evidence>
<dbReference type="InterPro" id="IPR000504">
    <property type="entry name" value="RRM_dom"/>
</dbReference>
<reference evidence="4" key="2">
    <citation type="journal article" date="2007" name="Science">
        <title>Draft genome sequence of the sexually transmitted pathogen Trichomonas vaginalis.</title>
        <authorList>
            <person name="Carlton J.M."/>
            <person name="Hirt R.P."/>
            <person name="Silva J.C."/>
            <person name="Delcher A.L."/>
            <person name="Schatz M."/>
            <person name="Zhao Q."/>
            <person name="Wortman J.R."/>
            <person name="Bidwell S.L."/>
            <person name="Alsmark U.C.M."/>
            <person name="Besteiro S."/>
            <person name="Sicheritz-Ponten T."/>
            <person name="Noel C.J."/>
            <person name="Dacks J.B."/>
            <person name="Foster P.G."/>
            <person name="Simillion C."/>
            <person name="Van de Peer Y."/>
            <person name="Miranda-Saavedra D."/>
            <person name="Barton G.J."/>
            <person name="Westrop G.D."/>
            <person name="Mueller S."/>
            <person name="Dessi D."/>
            <person name="Fiori P.L."/>
            <person name="Ren Q."/>
            <person name="Paulsen I."/>
            <person name="Zhang H."/>
            <person name="Bastida-Corcuera F.D."/>
            <person name="Simoes-Barbosa A."/>
            <person name="Brown M.T."/>
            <person name="Hayes R.D."/>
            <person name="Mukherjee M."/>
            <person name="Okumura C.Y."/>
            <person name="Schneider R."/>
            <person name="Smith A.J."/>
            <person name="Vanacova S."/>
            <person name="Villalvazo M."/>
            <person name="Haas B.J."/>
            <person name="Pertea M."/>
            <person name="Feldblyum T.V."/>
            <person name="Utterback T.R."/>
            <person name="Shu C.L."/>
            <person name="Osoegawa K."/>
            <person name="de Jong P.J."/>
            <person name="Hrdy I."/>
            <person name="Horvathova L."/>
            <person name="Zubacova Z."/>
            <person name="Dolezal P."/>
            <person name="Malik S.B."/>
            <person name="Logsdon J.M. Jr."/>
            <person name="Henze K."/>
            <person name="Gupta A."/>
            <person name="Wang C.C."/>
            <person name="Dunne R.L."/>
            <person name="Upcroft J.A."/>
            <person name="Upcroft P."/>
            <person name="White O."/>
            <person name="Salzberg S.L."/>
            <person name="Tang P."/>
            <person name="Chiu C.-H."/>
            <person name="Lee Y.-S."/>
            <person name="Embley T.M."/>
            <person name="Coombs G.H."/>
            <person name="Mottram J.C."/>
            <person name="Tachezy J."/>
            <person name="Fraser-Liggett C.M."/>
            <person name="Johnson P.J."/>
        </authorList>
    </citation>
    <scope>NUCLEOTIDE SEQUENCE [LARGE SCALE GENOMIC DNA]</scope>
    <source>
        <strain evidence="4">G3</strain>
    </source>
</reference>
<dbReference type="AlphaFoldDB" id="A2DE85"/>
<dbReference type="CDD" id="cd00590">
    <property type="entry name" value="RRM_SF"/>
    <property type="match status" value="1"/>
</dbReference>
<feature type="coiled-coil region" evidence="1">
    <location>
        <begin position="73"/>
        <end position="133"/>
    </location>
</feature>
<dbReference type="KEGG" id="tva:5466851"/>
<gene>
    <name evidence="4" type="ORF">TVAG_166780</name>
</gene>
<dbReference type="InParanoid" id="A2DE85"/>
<keyword evidence="5" id="KW-1185">Reference proteome</keyword>
<organism evidence="4 5">
    <name type="scientific">Trichomonas vaginalis (strain ATCC PRA-98 / G3)</name>
    <dbReference type="NCBI Taxonomy" id="412133"/>
    <lineage>
        <taxon>Eukaryota</taxon>
        <taxon>Metamonada</taxon>
        <taxon>Parabasalia</taxon>
        <taxon>Trichomonadida</taxon>
        <taxon>Trichomonadidae</taxon>
        <taxon>Trichomonas</taxon>
    </lineage>
</organism>
<proteinExistence type="predicted"/>
<name>A2DE85_TRIV3</name>
<protein>
    <recommendedName>
        <fullName evidence="3">RRM domain-containing protein</fullName>
    </recommendedName>
</protein>
<feature type="coiled-coil region" evidence="1">
    <location>
        <begin position="193"/>
        <end position="272"/>
    </location>
</feature>
<dbReference type="SUPFAM" id="SSF54928">
    <property type="entry name" value="RNA-binding domain, RBD"/>
    <property type="match status" value="1"/>
</dbReference>
<dbReference type="InterPro" id="IPR035979">
    <property type="entry name" value="RBD_domain_sf"/>
</dbReference>
<dbReference type="EMBL" id="DS113191">
    <property type="protein sequence ID" value="EAY21303.1"/>
    <property type="molecule type" value="Genomic_DNA"/>
</dbReference>
<dbReference type="OrthoDB" id="3800936at2759"/>
<evidence type="ECO:0000313" key="4">
    <source>
        <dbReference type="EMBL" id="EAY21303.1"/>
    </source>
</evidence>
<sequence>MRGRKCRVRRNNSRLRQRDTPTLGNRSIYHKNDENNADLLFFRPGTRQENKKESILSEYYQVKRDICRLKIAVRDDNQRVKELQEKIAKLEKSEIAFAHQFIPGESANQIYDERKKKEEIAKLQNQYDENMDKINYYTILYSDKKIIEFNNDVMKMRIESNNFSKEVREQQNRISEIMFEIERFKISDEYLQVNQQQQIIEEYQKALNKMVAKYNNLKTECQTLGADNDDEVENSPLIQGFLSSLKEKKKRYKELKKSYKQLQIDQKEEFEQAQEDLDEKSRIHQINVDNLIMAYPIPDDATKETVCQWFADIAPIEGLMFSPEDYTPRSVRIQFYSRDDAIRAVELKDGFQINDEILTVELEKPVTVKEPVQANKKSKSAPRKFERHPK</sequence>
<dbReference type="VEuPathDB" id="TrichDB:TVAGG3_0175950"/>
<feature type="domain" description="RRM" evidence="3">
    <location>
        <begin position="291"/>
        <end position="361"/>
    </location>
</feature>
<dbReference type="InterPro" id="IPR012677">
    <property type="entry name" value="Nucleotide-bd_a/b_plait_sf"/>
</dbReference>
<dbReference type="GO" id="GO:0003723">
    <property type="term" value="F:RNA binding"/>
    <property type="evidence" value="ECO:0007669"/>
    <property type="project" value="InterPro"/>
</dbReference>
<dbReference type="VEuPathDB" id="TrichDB:TVAG_166780"/>
<evidence type="ECO:0000313" key="5">
    <source>
        <dbReference type="Proteomes" id="UP000001542"/>
    </source>
</evidence>
<dbReference type="SMART" id="SM00360">
    <property type="entry name" value="RRM"/>
    <property type="match status" value="1"/>
</dbReference>
<dbReference type="SMR" id="A2DE85"/>
<evidence type="ECO:0000256" key="2">
    <source>
        <dbReference type="SAM" id="MobiDB-lite"/>
    </source>
</evidence>
<dbReference type="RefSeq" id="XP_001582289.1">
    <property type="nucleotide sequence ID" value="XM_001582239.1"/>
</dbReference>
<feature type="compositionally biased region" description="Basic residues" evidence="2">
    <location>
        <begin position="376"/>
        <end position="390"/>
    </location>
</feature>
<dbReference type="Proteomes" id="UP000001542">
    <property type="component" value="Unassembled WGS sequence"/>
</dbReference>
<keyword evidence="1" id="KW-0175">Coiled coil</keyword>
<evidence type="ECO:0000259" key="3">
    <source>
        <dbReference type="SMART" id="SM00360"/>
    </source>
</evidence>
<feature type="compositionally biased region" description="Basic residues" evidence="2">
    <location>
        <begin position="1"/>
        <end position="15"/>
    </location>
</feature>
<feature type="region of interest" description="Disordered" evidence="2">
    <location>
        <begin position="1"/>
        <end position="25"/>
    </location>
</feature>
<dbReference type="Gene3D" id="3.30.70.330">
    <property type="match status" value="1"/>
</dbReference>
<reference evidence="4" key="1">
    <citation type="submission" date="2006-10" db="EMBL/GenBank/DDBJ databases">
        <authorList>
            <person name="Amadeo P."/>
            <person name="Zhao Q."/>
            <person name="Wortman J."/>
            <person name="Fraser-Liggett C."/>
            <person name="Carlton J."/>
        </authorList>
    </citation>
    <scope>NUCLEOTIDE SEQUENCE</scope>
    <source>
        <strain evidence="4">G3</strain>
    </source>
</reference>
<feature type="region of interest" description="Disordered" evidence="2">
    <location>
        <begin position="369"/>
        <end position="390"/>
    </location>
</feature>
<accession>A2DE85</accession>